<evidence type="ECO:0000313" key="2">
    <source>
        <dbReference type="EMBL" id="CAD9651752.1"/>
    </source>
</evidence>
<dbReference type="AlphaFoldDB" id="A0A7S2QTN1"/>
<feature type="region of interest" description="Disordered" evidence="1">
    <location>
        <begin position="76"/>
        <end position="108"/>
    </location>
</feature>
<name>A0A7S2QTN1_9CHLO</name>
<gene>
    <name evidence="2" type="ORF">CCHL1392_LOCUS578</name>
</gene>
<sequence length="108" mass="12034">MDPEQMADQRSVVRNALASFGVMEVYLRKFTNNDLDALHSNGFTEDVDFFIASRAGLQSFLPVARVDAIMAAQAARGSARSTTTSGYDMRKKQVHEHGTSEQRQPLLR</sequence>
<organism evidence="2">
    <name type="scientific">Chlamydomonas chlamydogama</name>
    <dbReference type="NCBI Taxonomy" id="225041"/>
    <lineage>
        <taxon>Eukaryota</taxon>
        <taxon>Viridiplantae</taxon>
        <taxon>Chlorophyta</taxon>
        <taxon>core chlorophytes</taxon>
        <taxon>Chlorophyceae</taxon>
        <taxon>CS clade</taxon>
        <taxon>Chlamydomonadales</taxon>
        <taxon>Chlamydomonadaceae</taxon>
        <taxon>Chlamydomonas</taxon>
    </lineage>
</organism>
<reference evidence="2" key="1">
    <citation type="submission" date="2021-01" db="EMBL/GenBank/DDBJ databases">
        <authorList>
            <person name="Corre E."/>
            <person name="Pelletier E."/>
            <person name="Niang G."/>
            <person name="Scheremetjew M."/>
            <person name="Finn R."/>
            <person name="Kale V."/>
            <person name="Holt S."/>
            <person name="Cochrane G."/>
            <person name="Meng A."/>
            <person name="Brown T."/>
            <person name="Cohen L."/>
        </authorList>
    </citation>
    <scope>NUCLEOTIDE SEQUENCE</scope>
    <source>
        <strain evidence="2">SAG 11-48b</strain>
    </source>
</reference>
<evidence type="ECO:0000256" key="1">
    <source>
        <dbReference type="SAM" id="MobiDB-lite"/>
    </source>
</evidence>
<dbReference type="EMBL" id="HBHD01001089">
    <property type="protein sequence ID" value="CAD9651752.1"/>
    <property type="molecule type" value="Transcribed_RNA"/>
</dbReference>
<accession>A0A7S2QTN1</accession>
<proteinExistence type="predicted"/>
<feature type="compositionally biased region" description="Basic and acidic residues" evidence="1">
    <location>
        <begin position="88"/>
        <end position="100"/>
    </location>
</feature>
<protein>
    <submittedName>
        <fullName evidence="2">Uncharacterized protein</fullName>
    </submittedName>
</protein>